<comment type="caution">
    <text evidence="10">The sequence shown here is derived from an EMBL/GenBank/DDBJ whole genome shotgun (WGS) entry which is preliminary data.</text>
</comment>
<dbReference type="InterPro" id="IPR028250">
    <property type="entry name" value="DsbDN"/>
</dbReference>
<keyword evidence="2" id="KW-1003">Cell membrane</keyword>
<dbReference type="GO" id="GO:0017004">
    <property type="term" value="P:cytochrome complex assembly"/>
    <property type="evidence" value="ECO:0007669"/>
    <property type="project" value="UniProtKB-KW"/>
</dbReference>
<dbReference type="GO" id="GO:0005886">
    <property type="term" value="C:plasma membrane"/>
    <property type="evidence" value="ECO:0007669"/>
    <property type="project" value="UniProtKB-SubCell"/>
</dbReference>
<keyword evidence="3 7" id="KW-0812">Transmembrane</keyword>
<dbReference type="PANTHER" id="PTHR32234">
    <property type="entry name" value="THIOL:DISULFIDE INTERCHANGE PROTEIN DSBD"/>
    <property type="match status" value="1"/>
</dbReference>
<evidence type="ECO:0000256" key="3">
    <source>
        <dbReference type="ARBA" id="ARBA00022692"/>
    </source>
</evidence>
<dbReference type="PANTHER" id="PTHR32234:SF3">
    <property type="entry name" value="SUPPRESSION OF COPPER SENSITIVITY PROTEIN"/>
    <property type="match status" value="1"/>
</dbReference>
<dbReference type="EMBL" id="PSNW01000005">
    <property type="protein sequence ID" value="PPE73881.1"/>
    <property type="molecule type" value="Genomic_DNA"/>
</dbReference>
<evidence type="ECO:0000313" key="11">
    <source>
        <dbReference type="Proteomes" id="UP000238220"/>
    </source>
</evidence>
<protein>
    <recommendedName>
        <fullName evidence="9">Thioredoxin domain-containing protein</fullName>
    </recommendedName>
</protein>
<evidence type="ECO:0000256" key="2">
    <source>
        <dbReference type="ARBA" id="ARBA00022475"/>
    </source>
</evidence>
<keyword evidence="5 7" id="KW-1133">Transmembrane helix</keyword>
<dbReference type="OrthoDB" id="9811036at2"/>
<feature type="domain" description="Thioredoxin" evidence="9">
    <location>
        <begin position="556"/>
        <end position="694"/>
    </location>
</feature>
<feature type="signal peptide" evidence="8">
    <location>
        <begin position="1"/>
        <end position="21"/>
    </location>
</feature>
<feature type="transmembrane region" description="Helical" evidence="7">
    <location>
        <begin position="504"/>
        <end position="521"/>
    </location>
</feature>
<gene>
    <name evidence="10" type="ORF">C3942_10805</name>
</gene>
<feature type="transmembrane region" description="Helical" evidence="7">
    <location>
        <begin position="388"/>
        <end position="409"/>
    </location>
</feature>
<dbReference type="Gene3D" id="3.40.30.10">
    <property type="entry name" value="Glutaredoxin"/>
    <property type="match status" value="1"/>
</dbReference>
<keyword evidence="4" id="KW-0201">Cytochrome c-type biogenesis</keyword>
<feature type="chain" id="PRO_5015561457" description="Thioredoxin domain-containing protein" evidence="8">
    <location>
        <begin position="22"/>
        <end position="694"/>
    </location>
</feature>
<feature type="transmembrane region" description="Helical" evidence="7">
    <location>
        <begin position="349"/>
        <end position="368"/>
    </location>
</feature>
<organism evidence="10 11">
    <name type="scientific">Solimonas fluminis</name>
    <dbReference type="NCBI Taxonomy" id="2086571"/>
    <lineage>
        <taxon>Bacteria</taxon>
        <taxon>Pseudomonadati</taxon>
        <taxon>Pseudomonadota</taxon>
        <taxon>Gammaproteobacteria</taxon>
        <taxon>Nevskiales</taxon>
        <taxon>Nevskiaceae</taxon>
        <taxon>Solimonas</taxon>
    </lineage>
</organism>
<name>A0A2S5TFV1_9GAMM</name>
<evidence type="ECO:0000256" key="5">
    <source>
        <dbReference type="ARBA" id="ARBA00022989"/>
    </source>
</evidence>
<dbReference type="AlphaFoldDB" id="A0A2S5TFV1"/>
<dbReference type="GO" id="GO:0015035">
    <property type="term" value="F:protein-disulfide reductase activity"/>
    <property type="evidence" value="ECO:0007669"/>
    <property type="project" value="TreeGrafter"/>
</dbReference>
<evidence type="ECO:0000256" key="7">
    <source>
        <dbReference type="SAM" id="Phobius"/>
    </source>
</evidence>
<keyword evidence="11" id="KW-1185">Reference proteome</keyword>
<evidence type="ECO:0000256" key="8">
    <source>
        <dbReference type="SAM" id="SignalP"/>
    </source>
</evidence>
<comment type="subcellular location">
    <subcellularLocation>
        <location evidence="1">Cell membrane</location>
        <topology evidence="1">Multi-pass membrane protein</topology>
    </subcellularLocation>
</comment>
<dbReference type="Pfam" id="PF11412">
    <property type="entry name" value="DsbD_N"/>
    <property type="match status" value="1"/>
</dbReference>
<dbReference type="Pfam" id="PF02683">
    <property type="entry name" value="DsbD_TM"/>
    <property type="match status" value="1"/>
</dbReference>
<dbReference type="SUPFAM" id="SSF52833">
    <property type="entry name" value="Thioredoxin-like"/>
    <property type="match status" value="1"/>
</dbReference>
<reference evidence="10 11" key="1">
    <citation type="submission" date="2018-02" db="EMBL/GenBank/DDBJ databases">
        <title>Genome sequencing of Solimonas sp. HR-BB.</title>
        <authorList>
            <person name="Lee Y."/>
            <person name="Jeon C.O."/>
        </authorList>
    </citation>
    <scope>NUCLEOTIDE SEQUENCE [LARGE SCALE GENOMIC DNA]</scope>
    <source>
        <strain evidence="10 11">HR-BB</strain>
    </source>
</reference>
<dbReference type="InterPro" id="IPR035671">
    <property type="entry name" value="DsbD_gamma"/>
</dbReference>
<keyword evidence="8" id="KW-0732">Signal</keyword>
<dbReference type="RefSeq" id="WP_104230395.1">
    <property type="nucleotide sequence ID" value="NZ_PSNW01000005.1"/>
</dbReference>
<accession>A0A2S5TFV1</accession>
<dbReference type="InterPro" id="IPR013766">
    <property type="entry name" value="Thioredoxin_domain"/>
</dbReference>
<dbReference type="CDD" id="cd02953">
    <property type="entry name" value="DsbDgamma"/>
    <property type="match status" value="1"/>
</dbReference>
<feature type="transmembrane region" description="Helical" evidence="7">
    <location>
        <begin position="303"/>
        <end position="328"/>
    </location>
</feature>
<sequence>MNLRRLAALCLLALGPAAASAAPVQADHVEADLVAEHRGLLPGGAVNWVALRLQPEQGWHVYWRNPGDSGIPTSLQWTLPAGIEAGHIQWPYPHAHTLGDLTNYGYGEETLHLVPVTLGPAWKAGQSATLRAEAKWLVCKDVCIPGKAALSLELPVAAQAQADPAWTAAFAKARAELPRPTPGWQARFAVADGSFTLGIGGMPAHADRVEFFPEPNDLVNHAAPQRIDADGNGNLRLSQGLSSYFVEAPAELRGVLVLHQGGKASAWQVQAAPGTVAAVPQSAQPPAAVAAPPSGDASSPPSMLLVLASALLGGLILNLMPCVFPVLSLKALSVMQSRGQSGDEARRQALAYTAGVIVSFLLVAALLLVLRAGGKAIGWGFQLQSPAFIGLLSYLLLALGLSLSGAVHFGTRWMGVGQGLTQKSGSAGAFFTGVLAVVVASPCTVPFMGSAVGYAMTQGSAVTLLVFAALGLGLALPFLLLGFFPRLAAWLPRPGAWMETFKQAMAFPLYLTVVWLLWVLARQAGANAVGLVMLGLVLVSFAVWLWSRRGWVAGTLKLGALALAAWLLWQPALVPGPATQASVAAAEVWSEDKVAELRAQGQTVFVDFTADWCLTCKVNERAALKTEAVQKAFRERGVAFLVADWTRNDPAITRVLERHGRPGVPLYLVYVNGGEPKLLPQVLTPQIVIDSLTP</sequence>
<dbReference type="GO" id="GO:0045454">
    <property type="term" value="P:cell redox homeostasis"/>
    <property type="evidence" value="ECO:0007669"/>
    <property type="project" value="TreeGrafter"/>
</dbReference>
<dbReference type="Proteomes" id="UP000238220">
    <property type="component" value="Unassembled WGS sequence"/>
</dbReference>
<evidence type="ECO:0000256" key="6">
    <source>
        <dbReference type="ARBA" id="ARBA00023136"/>
    </source>
</evidence>
<proteinExistence type="predicted"/>
<evidence type="ECO:0000259" key="9">
    <source>
        <dbReference type="PROSITE" id="PS51352"/>
    </source>
</evidence>
<evidence type="ECO:0000256" key="4">
    <source>
        <dbReference type="ARBA" id="ARBA00022748"/>
    </source>
</evidence>
<evidence type="ECO:0000256" key="1">
    <source>
        <dbReference type="ARBA" id="ARBA00004651"/>
    </source>
</evidence>
<feature type="transmembrane region" description="Helical" evidence="7">
    <location>
        <begin position="461"/>
        <end position="484"/>
    </location>
</feature>
<evidence type="ECO:0000313" key="10">
    <source>
        <dbReference type="EMBL" id="PPE73881.1"/>
    </source>
</evidence>
<keyword evidence="6 7" id="KW-0472">Membrane</keyword>
<dbReference type="PROSITE" id="PS51352">
    <property type="entry name" value="THIOREDOXIN_2"/>
    <property type="match status" value="1"/>
</dbReference>
<feature type="transmembrane region" description="Helical" evidence="7">
    <location>
        <begin position="527"/>
        <end position="546"/>
    </location>
</feature>
<dbReference type="Pfam" id="PF13899">
    <property type="entry name" value="Thioredoxin_7"/>
    <property type="match status" value="1"/>
</dbReference>
<dbReference type="InterPro" id="IPR036249">
    <property type="entry name" value="Thioredoxin-like_sf"/>
</dbReference>
<dbReference type="InterPro" id="IPR003834">
    <property type="entry name" value="Cyt_c_assmbl_TM_dom"/>
</dbReference>
<feature type="transmembrane region" description="Helical" evidence="7">
    <location>
        <begin position="430"/>
        <end position="455"/>
    </location>
</feature>